<keyword evidence="10" id="KW-1185">Reference proteome</keyword>
<dbReference type="GO" id="GO:0006310">
    <property type="term" value="P:DNA recombination"/>
    <property type="evidence" value="ECO:0007669"/>
    <property type="project" value="UniProtKB-KW"/>
</dbReference>
<keyword evidence="4" id="KW-0233">DNA recombination</keyword>
<dbReference type="InterPro" id="IPR011010">
    <property type="entry name" value="DNA_brk_join_enz"/>
</dbReference>
<comment type="caution">
    <text evidence="9">The sequence shown here is derived from an EMBL/GenBank/DDBJ whole genome shotgun (WGS) entry which is preliminary data.</text>
</comment>
<dbReference type="EMBL" id="NIZW01000055">
    <property type="protein sequence ID" value="PHQ31390.1"/>
    <property type="molecule type" value="Genomic_DNA"/>
</dbReference>
<feature type="domain" description="Core-binding (CB)" evidence="8">
    <location>
        <begin position="132"/>
        <end position="228"/>
    </location>
</feature>
<evidence type="ECO:0000313" key="10">
    <source>
        <dbReference type="Proteomes" id="UP000225740"/>
    </source>
</evidence>
<dbReference type="AlphaFoldDB" id="A0A2G1VXP9"/>
<dbReference type="Gene3D" id="1.10.150.130">
    <property type="match status" value="1"/>
</dbReference>
<dbReference type="Gene3D" id="1.10.443.10">
    <property type="entry name" value="Intergrase catalytic core"/>
    <property type="match status" value="1"/>
</dbReference>
<evidence type="ECO:0000256" key="2">
    <source>
        <dbReference type="ARBA" id="ARBA00022908"/>
    </source>
</evidence>
<reference evidence="9 10" key="1">
    <citation type="submission" date="2017-06" db="EMBL/GenBank/DDBJ databases">
        <title>Description of Rhodopirellula bahusiensis sp. nov.</title>
        <authorList>
            <person name="Kizina J."/>
            <person name="Harder J."/>
        </authorList>
    </citation>
    <scope>NUCLEOTIDE SEQUENCE [LARGE SCALE GENOMIC DNA]</scope>
    <source>
        <strain evidence="9 10">SWK21</strain>
    </source>
</reference>
<evidence type="ECO:0000259" key="7">
    <source>
        <dbReference type="PROSITE" id="PS51898"/>
    </source>
</evidence>
<dbReference type="InterPro" id="IPR002104">
    <property type="entry name" value="Integrase_catalytic"/>
</dbReference>
<evidence type="ECO:0000256" key="5">
    <source>
        <dbReference type="PROSITE-ProRule" id="PRU01248"/>
    </source>
</evidence>
<name>A0A2G1VXP9_9BACT</name>
<keyword evidence="2" id="KW-0229">DNA integration</keyword>
<gene>
    <name evidence="9" type="ORF">CEE69_31370</name>
</gene>
<proteinExistence type="inferred from homology"/>
<dbReference type="PANTHER" id="PTHR30349">
    <property type="entry name" value="PHAGE INTEGRASE-RELATED"/>
    <property type="match status" value="1"/>
</dbReference>
<dbReference type="PANTHER" id="PTHR30349:SF41">
    <property type="entry name" value="INTEGRASE_RECOMBINASE PROTEIN MJ0367-RELATED"/>
    <property type="match status" value="1"/>
</dbReference>
<dbReference type="InterPro" id="IPR010998">
    <property type="entry name" value="Integrase_recombinase_N"/>
</dbReference>
<organism evidence="9 10">
    <name type="scientific">Rhodopirellula bahusiensis</name>
    <dbReference type="NCBI Taxonomy" id="2014065"/>
    <lineage>
        <taxon>Bacteria</taxon>
        <taxon>Pseudomonadati</taxon>
        <taxon>Planctomycetota</taxon>
        <taxon>Planctomycetia</taxon>
        <taxon>Pirellulales</taxon>
        <taxon>Pirellulaceae</taxon>
        <taxon>Rhodopirellula</taxon>
    </lineage>
</organism>
<dbReference type="GO" id="GO:0015074">
    <property type="term" value="P:DNA integration"/>
    <property type="evidence" value="ECO:0007669"/>
    <property type="project" value="UniProtKB-KW"/>
</dbReference>
<protein>
    <recommendedName>
        <fullName evidence="11">Tyr recombinase domain-containing protein</fullName>
    </recommendedName>
</protein>
<dbReference type="CDD" id="cd00397">
    <property type="entry name" value="DNA_BRE_C"/>
    <property type="match status" value="1"/>
</dbReference>
<feature type="domain" description="Tyr recombinase" evidence="7">
    <location>
        <begin position="247"/>
        <end position="425"/>
    </location>
</feature>
<evidence type="ECO:0000256" key="1">
    <source>
        <dbReference type="ARBA" id="ARBA00008857"/>
    </source>
</evidence>
<dbReference type="Proteomes" id="UP000225740">
    <property type="component" value="Unassembled WGS sequence"/>
</dbReference>
<dbReference type="GO" id="GO:0003677">
    <property type="term" value="F:DNA binding"/>
    <property type="evidence" value="ECO:0007669"/>
    <property type="project" value="UniProtKB-UniRule"/>
</dbReference>
<dbReference type="InterPro" id="IPR044068">
    <property type="entry name" value="CB"/>
</dbReference>
<evidence type="ECO:0000256" key="6">
    <source>
        <dbReference type="SAM" id="MobiDB-lite"/>
    </source>
</evidence>
<dbReference type="InterPro" id="IPR050090">
    <property type="entry name" value="Tyrosine_recombinase_XerCD"/>
</dbReference>
<feature type="region of interest" description="Disordered" evidence="6">
    <location>
        <begin position="424"/>
        <end position="451"/>
    </location>
</feature>
<evidence type="ECO:0000256" key="4">
    <source>
        <dbReference type="ARBA" id="ARBA00023172"/>
    </source>
</evidence>
<sequence>MRGGPMNPQLGITFDDLHRYRIADNGELIKRKGKSYRTKASAAIEREFRELFGRDIELADITPDTAAALVASWLKAGLRHKIIKTRMRWFETVAKIGVALNCMEPQDFSGITFNRTHCWDELAEPHSIPDASKMAELAAEHCETLLLDFFSNDYIPARLIGKSAATIRLYKQSIRTFSKWLARPALLGDLQTQTVSEFLQWCLQNTERSAATIEKDRVQLCTLWNFAAKRRWVEDFPDIAAINCPQRAPDAWSDSELVALMDACESAKGTVGRVDSCKFWPALVSVIYDTAERVGAVMQVKRQDIDSDGWITVRGEYRKGQTRDRRYRLRPITIERINAIKVFGQSKVFDWPYTETYIFYKFGKILDAAGLPSNRRSKFHKLRRTTASNFEAAGGNATALLDHTHRRTTRAYLDPRVLREVQPADIVPGIGEKHSKDDEGNHRDGDDSMVDQFRAFLEQQSKGGAS</sequence>
<evidence type="ECO:0000259" key="8">
    <source>
        <dbReference type="PROSITE" id="PS51900"/>
    </source>
</evidence>
<comment type="similarity">
    <text evidence="1">Belongs to the 'phage' integrase family.</text>
</comment>
<dbReference type="PROSITE" id="PS51900">
    <property type="entry name" value="CB"/>
    <property type="match status" value="1"/>
</dbReference>
<dbReference type="SUPFAM" id="SSF56349">
    <property type="entry name" value="DNA breaking-rejoining enzymes"/>
    <property type="match status" value="1"/>
</dbReference>
<accession>A0A2G1VXP9</accession>
<keyword evidence="3 5" id="KW-0238">DNA-binding</keyword>
<evidence type="ECO:0000313" key="9">
    <source>
        <dbReference type="EMBL" id="PHQ31390.1"/>
    </source>
</evidence>
<evidence type="ECO:0000256" key="3">
    <source>
        <dbReference type="ARBA" id="ARBA00023125"/>
    </source>
</evidence>
<feature type="compositionally biased region" description="Basic and acidic residues" evidence="6">
    <location>
        <begin position="431"/>
        <end position="446"/>
    </location>
</feature>
<evidence type="ECO:0008006" key="11">
    <source>
        <dbReference type="Google" id="ProtNLM"/>
    </source>
</evidence>
<dbReference type="InterPro" id="IPR013762">
    <property type="entry name" value="Integrase-like_cat_sf"/>
</dbReference>
<dbReference type="PROSITE" id="PS51898">
    <property type="entry name" value="TYR_RECOMBINASE"/>
    <property type="match status" value="1"/>
</dbReference>